<sequence>MPKKPKDVMLPAVSGVTIEIDDRDNPEVCLVGLLTAEGKRSFTLSENGARMMVKALHSFLDLLDGSTSETKPKGPAN</sequence>
<keyword evidence="1" id="KW-0614">Plasmid</keyword>
<dbReference type="KEGG" id="mcic:A4R28_31465"/>
<reference evidence="1 2" key="1">
    <citation type="journal article" date="2022" name="Microbiol. Resour. Announc.">
        <title>Complete Genome Sequence of Mesorhizobium ciceri Strain R30, a Rhizobium Used as a Commercial Inoculant for Chickpea in Argentina.</title>
        <authorList>
            <person name="Foresto E."/>
            <person name="Revale S."/>
            <person name="Primo E."/>
            <person name="Nievas F."/>
            <person name="Carezzano E."/>
            <person name="Puente M."/>
            <person name="Alzari P."/>
            <person name="Mart M."/>
            <person name="Ben-Assaya M."/>
            <person name="Mornico D."/>
            <person name="Santoro M."/>
            <person name="Mart F."/>
            <person name="Giordano W."/>
            <person name="Bogino P."/>
        </authorList>
    </citation>
    <scope>NUCLEOTIDE SEQUENCE [LARGE SCALE GENOMIC DNA]</scope>
    <source>
        <strain evidence="1 2">R30</strain>
    </source>
</reference>
<proteinExistence type="predicted"/>
<evidence type="ECO:0000313" key="2">
    <source>
        <dbReference type="Proteomes" id="UP001060070"/>
    </source>
</evidence>
<keyword evidence="2" id="KW-1185">Reference proteome</keyword>
<accession>A0AB38TK59</accession>
<dbReference type="RefSeq" id="WP_013525244.1">
    <property type="nucleotide sequence ID" value="NZ_CP015063.1"/>
</dbReference>
<evidence type="ECO:0000313" key="1">
    <source>
        <dbReference type="EMBL" id="UTU55120.1"/>
    </source>
</evidence>
<dbReference type="Proteomes" id="UP001060070">
    <property type="component" value="Plasmid unnamed"/>
</dbReference>
<geneLocation type="plasmid" evidence="1 2">
    <name>unnamed</name>
</geneLocation>
<dbReference type="AlphaFoldDB" id="A0AB38TK59"/>
<protein>
    <submittedName>
        <fullName evidence="1">Uncharacterized protein</fullName>
    </submittedName>
</protein>
<organism evidence="1 2">
    <name type="scientific">Mesorhizobium ciceri</name>
    <dbReference type="NCBI Taxonomy" id="39645"/>
    <lineage>
        <taxon>Bacteria</taxon>
        <taxon>Pseudomonadati</taxon>
        <taxon>Pseudomonadota</taxon>
        <taxon>Alphaproteobacteria</taxon>
        <taxon>Hyphomicrobiales</taxon>
        <taxon>Phyllobacteriaceae</taxon>
        <taxon>Mesorhizobium</taxon>
    </lineage>
</organism>
<dbReference type="GeneID" id="91564577"/>
<gene>
    <name evidence="1" type="ORF">LRP29_32800</name>
</gene>
<dbReference type="EMBL" id="CP088148">
    <property type="protein sequence ID" value="UTU55120.1"/>
    <property type="molecule type" value="Genomic_DNA"/>
</dbReference>
<name>A0AB38TK59_9HYPH</name>